<feature type="domain" description="AB hydrolase-1" evidence="1">
    <location>
        <begin position="55"/>
        <end position="159"/>
    </location>
</feature>
<evidence type="ECO:0000313" key="3">
    <source>
        <dbReference type="Proteomes" id="UP000295781"/>
    </source>
</evidence>
<dbReference type="InterPro" id="IPR029058">
    <property type="entry name" value="AB_hydrolase_fold"/>
</dbReference>
<dbReference type="SUPFAM" id="SSF53474">
    <property type="entry name" value="alpha/beta-Hydrolases"/>
    <property type="match status" value="1"/>
</dbReference>
<dbReference type="PANTHER" id="PTHR45763">
    <property type="entry name" value="HYDROLASE, ALPHA/BETA FOLD FAMILY PROTEIN, EXPRESSED-RELATED"/>
    <property type="match status" value="1"/>
</dbReference>
<dbReference type="Proteomes" id="UP000295781">
    <property type="component" value="Chromosome"/>
</dbReference>
<reference evidence="2 3" key="1">
    <citation type="submission" date="2015-09" db="EMBL/GenBank/DDBJ databases">
        <title>Sorangium comparison.</title>
        <authorList>
            <person name="Zaburannyi N."/>
            <person name="Bunk B."/>
            <person name="Overmann J."/>
            <person name="Mueller R."/>
        </authorList>
    </citation>
    <scope>NUCLEOTIDE SEQUENCE [LARGE SCALE GENOMIC DNA]</scope>
    <source>
        <strain evidence="2 3">So ceGT47</strain>
    </source>
</reference>
<organism evidence="2 3">
    <name type="scientific">Sorangium cellulosum</name>
    <name type="common">Polyangium cellulosum</name>
    <dbReference type="NCBI Taxonomy" id="56"/>
    <lineage>
        <taxon>Bacteria</taxon>
        <taxon>Pseudomonadati</taxon>
        <taxon>Myxococcota</taxon>
        <taxon>Polyangia</taxon>
        <taxon>Polyangiales</taxon>
        <taxon>Polyangiaceae</taxon>
        <taxon>Sorangium</taxon>
    </lineage>
</organism>
<dbReference type="InterPro" id="IPR000073">
    <property type="entry name" value="AB_hydrolase_1"/>
</dbReference>
<name>A0A4P2Q4U1_SORCE</name>
<sequence>MTGPDGPRAPCFARSAASAILPLMHIVDPARLGQVRLPDGRALGWAEWGPEDGAPVLLCSGAATSRWLGFGGDVVGPLGIRLITVDRPGLGASDPAPGRTLDGWAQDVRRLAAARGLPSLAVLGYSQGAPFALACAAAGIATRAAVVAGTDELAHPAFRDTLAPEVRRMVEAVEADPAGAEAFFRGFGGAEALWDLVLAMSGDEDRSVYTEPGFARAYRRAMAEAFAQGPDGYARDTVLAMGRWPFDPAAITAPVDLWYGARDTSAVHSPDLGATLARRIPTARRHVLPDAGGALLWTHAEAVLRALLERTRP</sequence>
<proteinExistence type="predicted"/>
<dbReference type="AlphaFoldDB" id="A0A4P2Q4U1"/>
<evidence type="ECO:0000313" key="2">
    <source>
        <dbReference type="EMBL" id="AUX23953.1"/>
    </source>
</evidence>
<gene>
    <name evidence="2" type="ORF">SOCEGT47_044840</name>
</gene>
<dbReference type="PANTHER" id="PTHR45763:SF46">
    <property type="entry name" value="AB HYDROLASE-1 DOMAIN-CONTAINING PROTEIN"/>
    <property type="match status" value="1"/>
</dbReference>
<dbReference type="EMBL" id="CP012670">
    <property type="protein sequence ID" value="AUX23953.1"/>
    <property type="molecule type" value="Genomic_DNA"/>
</dbReference>
<dbReference type="GO" id="GO:0016787">
    <property type="term" value="F:hydrolase activity"/>
    <property type="evidence" value="ECO:0007669"/>
    <property type="project" value="UniProtKB-KW"/>
</dbReference>
<accession>A0A4P2Q4U1</accession>
<dbReference type="Pfam" id="PF00561">
    <property type="entry name" value="Abhydrolase_1"/>
    <property type="match status" value="1"/>
</dbReference>
<protein>
    <submittedName>
        <fullName evidence="2">Alpha/beta hydrolase</fullName>
    </submittedName>
</protein>
<keyword evidence="2" id="KW-0378">Hydrolase</keyword>
<dbReference type="Gene3D" id="3.40.50.1820">
    <property type="entry name" value="alpha/beta hydrolase"/>
    <property type="match status" value="1"/>
</dbReference>
<evidence type="ECO:0000259" key="1">
    <source>
        <dbReference type="Pfam" id="PF00561"/>
    </source>
</evidence>